<protein>
    <recommendedName>
        <fullName evidence="1">N-acetyltransferase domain-containing protein</fullName>
    </recommendedName>
</protein>
<organism evidence="2 3">
    <name type="scientific">Azorhizobium oxalatiphilum</name>
    <dbReference type="NCBI Taxonomy" id="980631"/>
    <lineage>
        <taxon>Bacteria</taxon>
        <taxon>Pseudomonadati</taxon>
        <taxon>Pseudomonadota</taxon>
        <taxon>Alphaproteobacteria</taxon>
        <taxon>Hyphomicrobiales</taxon>
        <taxon>Xanthobacteraceae</taxon>
        <taxon>Azorhizobium</taxon>
    </lineage>
</organism>
<dbReference type="AlphaFoldDB" id="A0A917C261"/>
<proteinExistence type="predicted"/>
<dbReference type="Gene3D" id="3.40.630.30">
    <property type="match status" value="1"/>
</dbReference>
<name>A0A917C261_9HYPH</name>
<comment type="caution">
    <text evidence="2">The sequence shown here is derived from an EMBL/GenBank/DDBJ whole genome shotgun (WGS) entry which is preliminary data.</text>
</comment>
<dbReference type="PROSITE" id="PS51186">
    <property type="entry name" value="GNAT"/>
    <property type="match status" value="1"/>
</dbReference>
<dbReference type="EMBL" id="BMCT01000004">
    <property type="protein sequence ID" value="GGF68619.1"/>
    <property type="molecule type" value="Genomic_DNA"/>
</dbReference>
<dbReference type="InterPro" id="IPR016181">
    <property type="entry name" value="Acyl_CoA_acyltransferase"/>
</dbReference>
<accession>A0A917C261</accession>
<sequence length="177" mass="19728">MLQGEADAPTVIFRLPADTDFEALAGIRRDPRMQAMLMAIPDRTDNASVRDWIERRVNEPGGLFRVMSQPGGPALGFIQISQVSLRDRYGYGAVAVRDDCRLPGVALLAMRELMRAARFDLGLLKLMAEIRADNTDSIRMNYLCGYKLIGTLESHFVDADGQRHDVVLLQKKLPPAN</sequence>
<dbReference type="Proteomes" id="UP000606044">
    <property type="component" value="Unassembled WGS sequence"/>
</dbReference>
<evidence type="ECO:0000259" key="1">
    <source>
        <dbReference type="PROSITE" id="PS51186"/>
    </source>
</evidence>
<dbReference type="SUPFAM" id="SSF55729">
    <property type="entry name" value="Acyl-CoA N-acyltransferases (Nat)"/>
    <property type="match status" value="1"/>
</dbReference>
<dbReference type="InterPro" id="IPR000182">
    <property type="entry name" value="GNAT_dom"/>
</dbReference>
<dbReference type="RefSeq" id="WP_188580042.1">
    <property type="nucleotide sequence ID" value="NZ_BMCT01000004.1"/>
</dbReference>
<evidence type="ECO:0000313" key="2">
    <source>
        <dbReference type="EMBL" id="GGF68619.1"/>
    </source>
</evidence>
<dbReference type="Pfam" id="PF13302">
    <property type="entry name" value="Acetyltransf_3"/>
    <property type="match status" value="1"/>
</dbReference>
<evidence type="ECO:0000313" key="3">
    <source>
        <dbReference type="Proteomes" id="UP000606044"/>
    </source>
</evidence>
<gene>
    <name evidence="2" type="ORF">GCM10007301_30350</name>
</gene>
<keyword evidence="3" id="KW-1185">Reference proteome</keyword>
<reference evidence="2" key="2">
    <citation type="submission" date="2020-09" db="EMBL/GenBank/DDBJ databases">
        <authorList>
            <person name="Sun Q."/>
            <person name="Sedlacek I."/>
        </authorList>
    </citation>
    <scope>NUCLEOTIDE SEQUENCE</scope>
    <source>
        <strain evidence="2">CCM 7897</strain>
    </source>
</reference>
<feature type="domain" description="N-acetyltransferase" evidence="1">
    <location>
        <begin position="11"/>
        <end position="174"/>
    </location>
</feature>
<reference evidence="2" key="1">
    <citation type="journal article" date="2014" name="Int. J. Syst. Evol. Microbiol.">
        <title>Complete genome sequence of Corynebacterium casei LMG S-19264T (=DSM 44701T), isolated from a smear-ripened cheese.</title>
        <authorList>
            <consortium name="US DOE Joint Genome Institute (JGI-PGF)"/>
            <person name="Walter F."/>
            <person name="Albersmeier A."/>
            <person name="Kalinowski J."/>
            <person name="Ruckert C."/>
        </authorList>
    </citation>
    <scope>NUCLEOTIDE SEQUENCE</scope>
    <source>
        <strain evidence="2">CCM 7897</strain>
    </source>
</reference>
<dbReference type="GO" id="GO:0016747">
    <property type="term" value="F:acyltransferase activity, transferring groups other than amino-acyl groups"/>
    <property type="evidence" value="ECO:0007669"/>
    <property type="project" value="InterPro"/>
</dbReference>